<comment type="caution">
    <text evidence="1">The sequence shown here is derived from an EMBL/GenBank/DDBJ whole genome shotgun (WGS) entry which is preliminary data.</text>
</comment>
<dbReference type="AlphaFoldDB" id="A0A368W6W1"/>
<dbReference type="Proteomes" id="UP000252415">
    <property type="component" value="Unassembled WGS sequence"/>
</dbReference>
<keyword evidence="2" id="KW-1185">Reference proteome</keyword>
<evidence type="ECO:0000313" key="2">
    <source>
        <dbReference type="Proteomes" id="UP000252415"/>
    </source>
</evidence>
<accession>A0A368W6W1</accession>
<sequence length="57" mass="6399">MTTSRQHQEAHGIGQIEEQLEQQIQAATEIQGKSKLDQEIKAAANEHSSELDEIIEK</sequence>
<protein>
    <submittedName>
        <fullName evidence="1">Uncharacterized protein</fullName>
    </submittedName>
</protein>
<reference evidence="1 2" key="1">
    <citation type="submission" date="2018-07" db="EMBL/GenBank/DDBJ databases">
        <title>Genomic Encyclopedia of Type Strains, Phase III (KMG-III): the genomes of soil and plant-associated and newly described type strains.</title>
        <authorList>
            <person name="Whitman W."/>
        </authorList>
    </citation>
    <scope>NUCLEOTIDE SEQUENCE [LARGE SCALE GENOMIC DNA]</scope>
    <source>
        <strain evidence="1 2">CECT 7506</strain>
    </source>
</reference>
<organism evidence="1 2">
    <name type="scientific">Paenibacillus prosopidis</name>
    <dbReference type="NCBI Taxonomy" id="630520"/>
    <lineage>
        <taxon>Bacteria</taxon>
        <taxon>Bacillati</taxon>
        <taxon>Bacillota</taxon>
        <taxon>Bacilli</taxon>
        <taxon>Bacillales</taxon>
        <taxon>Paenibacillaceae</taxon>
        <taxon>Paenibacillus</taxon>
    </lineage>
</organism>
<dbReference type="EMBL" id="QPJD01000003">
    <property type="protein sequence ID" value="RCW50265.1"/>
    <property type="molecule type" value="Genomic_DNA"/>
</dbReference>
<name>A0A368W6W1_9BACL</name>
<gene>
    <name evidence="1" type="ORF">DFP97_103283</name>
</gene>
<evidence type="ECO:0000313" key="1">
    <source>
        <dbReference type="EMBL" id="RCW50265.1"/>
    </source>
</evidence>
<dbReference type="RefSeq" id="WP_181873371.1">
    <property type="nucleotide sequence ID" value="NZ_QPJD01000003.1"/>
</dbReference>
<proteinExistence type="predicted"/>